<reference evidence="3 4" key="1">
    <citation type="submission" date="2019-12" db="EMBL/GenBank/DDBJ databases">
        <title>Nocardia sp. nov. ET3-3 isolated from soil.</title>
        <authorList>
            <person name="Kanchanasin P."/>
            <person name="Tanasupawat S."/>
            <person name="Yuki M."/>
            <person name="Kudo T."/>
        </authorList>
    </citation>
    <scope>NUCLEOTIDE SEQUENCE [LARGE SCALE GENOMIC DNA]</scope>
    <source>
        <strain evidence="3 4">ET3-3</strain>
    </source>
</reference>
<gene>
    <name evidence="3" type="ORF">GPX89_27320</name>
</gene>
<keyword evidence="2" id="KW-0472">Membrane</keyword>
<comment type="caution">
    <text evidence="3">The sequence shown here is derived from an EMBL/GenBank/DDBJ whole genome shotgun (WGS) entry which is preliminary data.</text>
</comment>
<keyword evidence="2" id="KW-1133">Transmembrane helix</keyword>
<evidence type="ECO:0000313" key="4">
    <source>
        <dbReference type="Proteomes" id="UP000466794"/>
    </source>
</evidence>
<feature type="region of interest" description="Disordered" evidence="1">
    <location>
        <begin position="92"/>
        <end position="132"/>
    </location>
</feature>
<keyword evidence="2" id="KW-0812">Transmembrane</keyword>
<name>A0A7K1V363_9NOCA</name>
<dbReference type="RefSeq" id="WP_157390489.1">
    <property type="nucleotide sequence ID" value="NZ_WRPP01000005.1"/>
</dbReference>
<dbReference type="EMBL" id="WRPP01000005">
    <property type="protein sequence ID" value="MVU80947.1"/>
    <property type="molecule type" value="Genomic_DNA"/>
</dbReference>
<evidence type="ECO:0000256" key="1">
    <source>
        <dbReference type="SAM" id="MobiDB-lite"/>
    </source>
</evidence>
<feature type="compositionally biased region" description="Polar residues" evidence="1">
    <location>
        <begin position="102"/>
        <end position="111"/>
    </location>
</feature>
<feature type="transmembrane region" description="Helical" evidence="2">
    <location>
        <begin position="51"/>
        <end position="73"/>
    </location>
</feature>
<feature type="compositionally biased region" description="Low complexity" evidence="1">
    <location>
        <begin position="112"/>
        <end position="132"/>
    </location>
</feature>
<organism evidence="3 4">
    <name type="scientific">Nocardia terrae</name>
    <dbReference type="NCBI Taxonomy" id="2675851"/>
    <lineage>
        <taxon>Bacteria</taxon>
        <taxon>Bacillati</taxon>
        <taxon>Actinomycetota</taxon>
        <taxon>Actinomycetes</taxon>
        <taxon>Mycobacteriales</taxon>
        <taxon>Nocardiaceae</taxon>
        <taxon>Nocardia</taxon>
    </lineage>
</organism>
<dbReference type="Proteomes" id="UP000466794">
    <property type="component" value="Unassembled WGS sequence"/>
</dbReference>
<evidence type="ECO:0000256" key="2">
    <source>
        <dbReference type="SAM" id="Phobius"/>
    </source>
</evidence>
<accession>A0A7K1V363</accession>
<sequence>MNGNSIPPGYHPNDELWTQNTEVFEAIQDDFQAESDPHGPNRRKGSQASRYAIIGLSATIVVSLIAIGGLLLAGHGSWNAAPNAVTVGPSGPHVVLTPPSPTQSGVTTTSRAADSGYTYDTTTSSPSTTATPTTTTATAVAQAACDQLGQTSTASDGTILTCAVAGNTGNRWLPNTTPAVGSPCNTTEAGTFGYASNGTQLVCMRRAGSTTATYVWDNPGPVTSGKHEPGQICNLKKDVVAQSSSGRAVYCMPSTGANSNPYTGAWKYQS</sequence>
<proteinExistence type="predicted"/>
<dbReference type="AlphaFoldDB" id="A0A7K1V363"/>
<keyword evidence="4" id="KW-1185">Reference proteome</keyword>
<evidence type="ECO:0000313" key="3">
    <source>
        <dbReference type="EMBL" id="MVU80947.1"/>
    </source>
</evidence>
<protein>
    <submittedName>
        <fullName evidence="3">Uncharacterized protein</fullName>
    </submittedName>
</protein>